<accession>M2UAZ1</accession>
<organism evidence="3 4">
    <name type="scientific">Cochliobolus heterostrophus (strain C5 / ATCC 48332 / race O)</name>
    <name type="common">Southern corn leaf blight fungus</name>
    <name type="synonym">Bipolaris maydis</name>
    <dbReference type="NCBI Taxonomy" id="701091"/>
    <lineage>
        <taxon>Eukaryota</taxon>
        <taxon>Fungi</taxon>
        <taxon>Dikarya</taxon>
        <taxon>Ascomycota</taxon>
        <taxon>Pezizomycotina</taxon>
        <taxon>Dothideomycetes</taxon>
        <taxon>Pleosporomycetidae</taxon>
        <taxon>Pleosporales</taxon>
        <taxon>Pleosporineae</taxon>
        <taxon>Pleosporaceae</taxon>
        <taxon>Bipolaris</taxon>
    </lineage>
</organism>
<feature type="region of interest" description="Disordered" evidence="2">
    <location>
        <begin position="1"/>
        <end position="55"/>
    </location>
</feature>
<reference evidence="4" key="2">
    <citation type="journal article" date="2013" name="PLoS Genet.">
        <title>Comparative genome structure, secondary metabolite, and effector coding capacity across Cochliobolus pathogens.</title>
        <authorList>
            <person name="Condon B.J."/>
            <person name="Leng Y."/>
            <person name="Wu D."/>
            <person name="Bushley K.E."/>
            <person name="Ohm R.A."/>
            <person name="Otillar R."/>
            <person name="Martin J."/>
            <person name="Schackwitz W."/>
            <person name="Grimwood J."/>
            <person name="MohdZainudin N."/>
            <person name="Xue C."/>
            <person name="Wang R."/>
            <person name="Manning V.A."/>
            <person name="Dhillon B."/>
            <person name="Tu Z.J."/>
            <person name="Steffenson B.J."/>
            <person name="Salamov A."/>
            <person name="Sun H."/>
            <person name="Lowry S."/>
            <person name="LaButti K."/>
            <person name="Han J."/>
            <person name="Copeland A."/>
            <person name="Lindquist E."/>
            <person name="Barry K."/>
            <person name="Schmutz J."/>
            <person name="Baker S.E."/>
            <person name="Ciuffetti L.M."/>
            <person name="Grigoriev I.V."/>
            <person name="Zhong S."/>
            <person name="Turgeon B.G."/>
        </authorList>
    </citation>
    <scope>NUCLEOTIDE SEQUENCE [LARGE SCALE GENOMIC DNA]</scope>
    <source>
        <strain evidence="4">C5 / ATCC 48332 / race O</strain>
    </source>
</reference>
<evidence type="ECO:0000313" key="3">
    <source>
        <dbReference type="EMBL" id="EMD90841.1"/>
    </source>
</evidence>
<gene>
    <name evidence="3" type="ORF">COCHEDRAFT_1224909</name>
</gene>
<feature type="coiled-coil region" evidence="1">
    <location>
        <begin position="111"/>
        <end position="138"/>
    </location>
</feature>
<dbReference type="OrthoDB" id="3747906at2759"/>
<dbReference type="AlphaFoldDB" id="M2UAZ1"/>
<keyword evidence="4" id="KW-1185">Reference proteome</keyword>
<protein>
    <submittedName>
        <fullName evidence="3">Uncharacterized protein</fullName>
    </submittedName>
</protein>
<evidence type="ECO:0000256" key="1">
    <source>
        <dbReference type="SAM" id="Coils"/>
    </source>
</evidence>
<dbReference type="Proteomes" id="UP000016936">
    <property type="component" value="Unassembled WGS sequence"/>
</dbReference>
<reference evidence="3 4" key="1">
    <citation type="journal article" date="2012" name="PLoS Pathog.">
        <title>Diverse lifestyles and strategies of plant pathogenesis encoded in the genomes of eighteen Dothideomycetes fungi.</title>
        <authorList>
            <person name="Ohm R.A."/>
            <person name="Feau N."/>
            <person name="Henrissat B."/>
            <person name="Schoch C.L."/>
            <person name="Horwitz B.A."/>
            <person name="Barry K.W."/>
            <person name="Condon B.J."/>
            <person name="Copeland A.C."/>
            <person name="Dhillon B."/>
            <person name="Glaser F."/>
            <person name="Hesse C.N."/>
            <person name="Kosti I."/>
            <person name="LaButti K."/>
            <person name="Lindquist E.A."/>
            <person name="Lucas S."/>
            <person name="Salamov A.A."/>
            <person name="Bradshaw R.E."/>
            <person name="Ciuffetti L."/>
            <person name="Hamelin R.C."/>
            <person name="Kema G.H.J."/>
            <person name="Lawrence C."/>
            <person name="Scott J.A."/>
            <person name="Spatafora J.W."/>
            <person name="Turgeon B.G."/>
            <person name="de Wit P.J.G.M."/>
            <person name="Zhong S."/>
            <person name="Goodwin S.B."/>
            <person name="Grigoriev I.V."/>
        </authorList>
    </citation>
    <scope>NUCLEOTIDE SEQUENCE [LARGE SCALE GENOMIC DNA]</scope>
    <source>
        <strain evidence="4">C5 / ATCC 48332 / race O</strain>
    </source>
</reference>
<dbReference type="HOGENOM" id="CLU_1555532_0_0_1"/>
<sequence length="144" mass="16012">MVLPSVKRLSNRTTLTQDASLQETAKPMKDFNELGDTDISTSNQNSKEAELEASQSTLDDALEQLMFNMVAGHLAARKQDITEDYIEQRAVVLDDIHMAFGNFEKEASAAHEAQLKRLQDLLAQKANIEAAMAELLVSLQKTYV</sequence>
<evidence type="ECO:0000313" key="4">
    <source>
        <dbReference type="Proteomes" id="UP000016936"/>
    </source>
</evidence>
<dbReference type="OMA" id="DIHMAFG"/>
<dbReference type="eggNOG" id="ENOG502SWN2">
    <property type="taxonomic scope" value="Eukaryota"/>
</dbReference>
<feature type="compositionally biased region" description="Polar residues" evidence="2">
    <location>
        <begin position="11"/>
        <end position="23"/>
    </location>
</feature>
<proteinExistence type="predicted"/>
<dbReference type="EMBL" id="KB445577">
    <property type="protein sequence ID" value="EMD90841.1"/>
    <property type="molecule type" value="Genomic_DNA"/>
</dbReference>
<evidence type="ECO:0000256" key="2">
    <source>
        <dbReference type="SAM" id="MobiDB-lite"/>
    </source>
</evidence>
<name>M2UAZ1_COCH5</name>
<feature type="non-terminal residue" evidence="3">
    <location>
        <position position="1"/>
    </location>
</feature>
<keyword evidence="1" id="KW-0175">Coiled coil</keyword>